<dbReference type="STRING" id="402596.SAMN04489844_3511"/>
<gene>
    <name evidence="2" type="ORF">SAMN04489844_3511</name>
</gene>
<dbReference type="AlphaFoldDB" id="A0A1H4XB25"/>
<dbReference type="Proteomes" id="UP000198742">
    <property type="component" value="Unassembled WGS sequence"/>
</dbReference>
<proteinExistence type="predicted"/>
<sequence>MITAMNTIIALLVLTALVSLLVSYARHDRFAGPASTSHPRDELGPVEERRHLVPRP</sequence>
<accession>A0A1H4XB25</accession>
<dbReference type="EMBL" id="FNRT01000002">
    <property type="protein sequence ID" value="SED02886.1"/>
    <property type="molecule type" value="Genomic_DNA"/>
</dbReference>
<evidence type="ECO:0000313" key="3">
    <source>
        <dbReference type="Proteomes" id="UP000198742"/>
    </source>
</evidence>
<evidence type="ECO:0000256" key="1">
    <source>
        <dbReference type="SAM" id="MobiDB-lite"/>
    </source>
</evidence>
<reference evidence="3" key="1">
    <citation type="submission" date="2016-10" db="EMBL/GenBank/DDBJ databases">
        <authorList>
            <person name="Varghese N."/>
            <person name="Submissions S."/>
        </authorList>
    </citation>
    <scope>NUCLEOTIDE SEQUENCE [LARGE SCALE GENOMIC DNA]</scope>
    <source>
        <strain evidence="3">DSM 22017</strain>
    </source>
</reference>
<feature type="compositionally biased region" description="Basic and acidic residues" evidence="1">
    <location>
        <begin position="38"/>
        <end position="56"/>
    </location>
</feature>
<organism evidence="2 3">
    <name type="scientific">Nocardioides exalbidus</name>
    <dbReference type="NCBI Taxonomy" id="402596"/>
    <lineage>
        <taxon>Bacteria</taxon>
        <taxon>Bacillati</taxon>
        <taxon>Actinomycetota</taxon>
        <taxon>Actinomycetes</taxon>
        <taxon>Propionibacteriales</taxon>
        <taxon>Nocardioidaceae</taxon>
        <taxon>Nocardioides</taxon>
    </lineage>
</organism>
<feature type="region of interest" description="Disordered" evidence="1">
    <location>
        <begin position="30"/>
        <end position="56"/>
    </location>
</feature>
<name>A0A1H4XB25_9ACTN</name>
<protein>
    <submittedName>
        <fullName evidence="2">Uncharacterized protein</fullName>
    </submittedName>
</protein>
<evidence type="ECO:0000313" key="2">
    <source>
        <dbReference type="EMBL" id="SED02886.1"/>
    </source>
</evidence>
<keyword evidence="3" id="KW-1185">Reference proteome</keyword>